<evidence type="ECO:0000313" key="2">
    <source>
        <dbReference type="Proteomes" id="UP000184357"/>
    </source>
</evidence>
<accession>A0A1M5P595</accession>
<proteinExistence type="predicted"/>
<protein>
    <recommendedName>
        <fullName evidence="3">Small metal-binding protein</fullName>
    </recommendedName>
</protein>
<evidence type="ECO:0008006" key="3">
    <source>
        <dbReference type="Google" id="ProtNLM"/>
    </source>
</evidence>
<sequence length="54" mass="6103">MTKQIVCADAGMDCSFVVQSESEDELVEMVTLHGEHQHDVEMEKNDIRDLIKPA</sequence>
<gene>
    <name evidence="1" type="ORF">SAMN05443636_1464</name>
</gene>
<dbReference type="STRING" id="43928.SAMN05443636_1464"/>
<dbReference type="EMBL" id="FQWV01000003">
    <property type="protein sequence ID" value="SHG96966.1"/>
    <property type="molecule type" value="Genomic_DNA"/>
</dbReference>
<name>A0A1M5P595_9EURY</name>
<dbReference type="InterPro" id="IPR009409">
    <property type="entry name" value="DUF1059"/>
</dbReference>
<reference evidence="1 2" key="1">
    <citation type="submission" date="2016-11" db="EMBL/GenBank/DDBJ databases">
        <authorList>
            <person name="Jaros S."/>
            <person name="Januszkiewicz K."/>
            <person name="Wedrychowicz H."/>
        </authorList>
    </citation>
    <scope>NUCLEOTIDE SEQUENCE [LARGE SCALE GENOMIC DNA]</scope>
    <source>
        <strain evidence="1 2">DSM 9297</strain>
    </source>
</reference>
<dbReference type="AlphaFoldDB" id="A0A1M5P595"/>
<organism evidence="1 2">
    <name type="scientific">Halobaculum gomorrense</name>
    <dbReference type="NCBI Taxonomy" id="43928"/>
    <lineage>
        <taxon>Archaea</taxon>
        <taxon>Methanobacteriati</taxon>
        <taxon>Methanobacteriota</taxon>
        <taxon>Stenosarchaea group</taxon>
        <taxon>Halobacteria</taxon>
        <taxon>Halobacteriales</taxon>
        <taxon>Haloferacaceae</taxon>
        <taxon>Halobaculum</taxon>
    </lineage>
</organism>
<dbReference type="Proteomes" id="UP000184357">
    <property type="component" value="Unassembled WGS sequence"/>
</dbReference>
<dbReference type="Pfam" id="PF06348">
    <property type="entry name" value="DUF1059"/>
    <property type="match status" value="1"/>
</dbReference>
<evidence type="ECO:0000313" key="1">
    <source>
        <dbReference type="EMBL" id="SHG96966.1"/>
    </source>
</evidence>
<dbReference type="OrthoDB" id="9023at2157"/>
<dbReference type="RefSeq" id="WP_073308017.1">
    <property type="nucleotide sequence ID" value="NZ_FQWV01000003.1"/>
</dbReference>
<keyword evidence="2" id="KW-1185">Reference proteome</keyword>